<dbReference type="OrthoDB" id="5593278at2759"/>
<name>A0A6A6UXX4_9PLEO</name>
<dbReference type="PANTHER" id="PTHR31051">
    <property type="entry name" value="PROTEASOME ASSEMBLY CHAPERONE 3"/>
    <property type="match status" value="1"/>
</dbReference>
<proteinExistence type="predicted"/>
<dbReference type="Gene3D" id="3.30.230.90">
    <property type="match status" value="1"/>
</dbReference>
<organism evidence="1 2">
    <name type="scientific">Sporormia fimetaria CBS 119925</name>
    <dbReference type="NCBI Taxonomy" id="1340428"/>
    <lineage>
        <taxon>Eukaryota</taxon>
        <taxon>Fungi</taxon>
        <taxon>Dikarya</taxon>
        <taxon>Ascomycota</taxon>
        <taxon>Pezizomycotina</taxon>
        <taxon>Dothideomycetes</taxon>
        <taxon>Pleosporomycetidae</taxon>
        <taxon>Pleosporales</taxon>
        <taxon>Sporormiaceae</taxon>
        <taxon>Sporormia</taxon>
    </lineage>
</organism>
<evidence type="ECO:0000313" key="2">
    <source>
        <dbReference type="Proteomes" id="UP000799440"/>
    </source>
</evidence>
<protein>
    <recommendedName>
        <fullName evidence="3">Proteasome assembly chaperone 3</fullName>
    </recommendedName>
</protein>
<dbReference type="Proteomes" id="UP000799440">
    <property type="component" value="Unassembled WGS sequence"/>
</dbReference>
<keyword evidence="2" id="KW-1185">Reference proteome</keyword>
<evidence type="ECO:0000313" key="1">
    <source>
        <dbReference type="EMBL" id="KAF2743015.1"/>
    </source>
</evidence>
<sequence>MATSETQAYPITPTPYPAKTTTTTLLLPPHSIPTTITLTSFSDKLLLTVSQHGRLVHWLHIPLSLDSPTSTIPPADNFDSSGDPDQSHTLLPHPHLTATTILGGTGVPDLAILGQTLGTQIASLIVSRNERESRLLVMGLGLDPKMAGRDEYAELVGAVMGLL</sequence>
<dbReference type="PANTHER" id="PTHR31051:SF1">
    <property type="entry name" value="PROTEASOME ASSEMBLY CHAPERONE 3"/>
    <property type="match status" value="1"/>
</dbReference>
<dbReference type="InterPro" id="IPR018788">
    <property type="entry name" value="Proteasome_assmbl_chp_3"/>
</dbReference>
<dbReference type="InterPro" id="IPR053720">
    <property type="entry name" value="Psm_Assembly_Chaperone"/>
</dbReference>
<reference evidence="1" key="1">
    <citation type="journal article" date="2020" name="Stud. Mycol.">
        <title>101 Dothideomycetes genomes: a test case for predicting lifestyles and emergence of pathogens.</title>
        <authorList>
            <person name="Haridas S."/>
            <person name="Albert R."/>
            <person name="Binder M."/>
            <person name="Bloem J."/>
            <person name="Labutti K."/>
            <person name="Salamov A."/>
            <person name="Andreopoulos B."/>
            <person name="Baker S."/>
            <person name="Barry K."/>
            <person name="Bills G."/>
            <person name="Bluhm B."/>
            <person name="Cannon C."/>
            <person name="Castanera R."/>
            <person name="Culley D."/>
            <person name="Daum C."/>
            <person name="Ezra D."/>
            <person name="Gonzalez J."/>
            <person name="Henrissat B."/>
            <person name="Kuo A."/>
            <person name="Liang C."/>
            <person name="Lipzen A."/>
            <person name="Lutzoni F."/>
            <person name="Magnuson J."/>
            <person name="Mondo S."/>
            <person name="Nolan M."/>
            <person name="Ohm R."/>
            <person name="Pangilinan J."/>
            <person name="Park H.-J."/>
            <person name="Ramirez L."/>
            <person name="Alfaro M."/>
            <person name="Sun H."/>
            <person name="Tritt A."/>
            <person name="Yoshinaga Y."/>
            <person name="Zwiers L.-H."/>
            <person name="Turgeon B."/>
            <person name="Goodwin S."/>
            <person name="Spatafora J."/>
            <person name="Crous P."/>
            <person name="Grigoriev I."/>
        </authorList>
    </citation>
    <scope>NUCLEOTIDE SEQUENCE</scope>
    <source>
        <strain evidence="1">CBS 119925</strain>
    </source>
</reference>
<dbReference type="EMBL" id="MU006601">
    <property type="protein sequence ID" value="KAF2743015.1"/>
    <property type="molecule type" value="Genomic_DNA"/>
</dbReference>
<accession>A0A6A6UXX4</accession>
<gene>
    <name evidence="1" type="ORF">M011DRAFT_411337</name>
</gene>
<evidence type="ECO:0008006" key="3">
    <source>
        <dbReference type="Google" id="ProtNLM"/>
    </source>
</evidence>
<dbReference type="GO" id="GO:0043248">
    <property type="term" value="P:proteasome assembly"/>
    <property type="evidence" value="ECO:0007669"/>
    <property type="project" value="InterPro"/>
</dbReference>
<dbReference type="AlphaFoldDB" id="A0A6A6UXX4"/>